<dbReference type="RefSeq" id="WP_145434183.1">
    <property type="nucleotide sequence ID" value="NZ_CP036339.1"/>
</dbReference>
<reference evidence="1 2" key="1">
    <citation type="submission" date="2019-02" db="EMBL/GenBank/DDBJ databases">
        <title>Deep-cultivation of Planctomycetes and their phenomic and genomic characterization uncovers novel biology.</title>
        <authorList>
            <person name="Wiegand S."/>
            <person name="Jogler M."/>
            <person name="Boedeker C."/>
            <person name="Pinto D."/>
            <person name="Vollmers J."/>
            <person name="Rivas-Marin E."/>
            <person name="Kohn T."/>
            <person name="Peeters S.H."/>
            <person name="Heuer A."/>
            <person name="Rast P."/>
            <person name="Oberbeckmann S."/>
            <person name="Bunk B."/>
            <person name="Jeske O."/>
            <person name="Meyerdierks A."/>
            <person name="Storesund J.E."/>
            <person name="Kallscheuer N."/>
            <person name="Luecker S."/>
            <person name="Lage O.M."/>
            <person name="Pohl T."/>
            <person name="Merkel B.J."/>
            <person name="Hornburger P."/>
            <person name="Mueller R.-W."/>
            <person name="Bruemmer F."/>
            <person name="Labrenz M."/>
            <person name="Spormann A.M."/>
            <person name="Op den Camp H."/>
            <person name="Overmann J."/>
            <person name="Amann R."/>
            <person name="Jetten M.S.M."/>
            <person name="Mascher T."/>
            <person name="Medema M.H."/>
            <person name="Devos D.P."/>
            <person name="Kaster A.-K."/>
            <person name="Ovreas L."/>
            <person name="Rohde M."/>
            <person name="Galperin M.Y."/>
            <person name="Jogler C."/>
        </authorList>
    </citation>
    <scope>NUCLEOTIDE SEQUENCE [LARGE SCALE GENOMIC DNA]</scope>
    <source>
        <strain evidence="1 2">I41</strain>
    </source>
</reference>
<dbReference type="KEGG" id="llh:I41_36260"/>
<evidence type="ECO:0000313" key="1">
    <source>
        <dbReference type="EMBL" id="QDT74430.1"/>
    </source>
</evidence>
<sequence length="230" mass="24716">MLSELATIPALLGLGDVAVVSTADVPAVPSACLYGFALPAGSSPLDDRPLVALNMASIEADALPGRVGACTRSVLIHELGHVAAVKPVEWSPIDREFIGADMPAFRSRLLAKSANIPEPPIDAPDAHHGARFLRATLHVYGRAQQLGIEAVLSEIVGAVGNGWLSPEVDYLRVLQGEIHAMRGESFATILATPPPEAFSELWQADVALYHRNEQARCDYLRERQERLAKC</sequence>
<evidence type="ECO:0000313" key="2">
    <source>
        <dbReference type="Proteomes" id="UP000317909"/>
    </source>
</evidence>
<gene>
    <name evidence="1" type="ORF">I41_36260</name>
</gene>
<dbReference type="Proteomes" id="UP000317909">
    <property type="component" value="Chromosome"/>
</dbReference>
<dbReference type="OrthoDB" id="281571at2"/>
<keyword evidence="2" id="KW-1185">Reference proteome</keyword>
<accession>A0A517U1D6</accession>
<protein>
    <submittedName>
        <fullName evidence="1">Uncharacterized protein</fullName>
    </submittedName>
</protein>
<dbReference type="EMBL" id="CP036339">
    <property type="protein sequence ID" value="QDT74430.1"/>
    <property type="molecule type" value="Genomic_DNA"/>
</dbReference>
<dbReference type="AlphaFoldDB" id="A0A517U1D6"/>
<organism evidence="1 2">
    <name type="scientific">Lacipirellula limnantheis</name>
    <dbReference type="NCBI Taxonomy" id="2528024"/>
    <lineage>
        <taxon>Bacteria</taxon>
        <taxon>Pseudomonadati</taxon>
        <taxon>Planctomycetota</taxon>
        <taxon>Planctomycetia</taxon>
        <taxon>Pirellulales</taxon>
        <taxon>Lacipirellulaceae</taxon>
        <taxon>Lacipirellula</taxon>
    </lineage>
</organism>
<proteinExistence type="predicted"/>
<name>A0A517U1D6_9BACT</name>